<dbReference type="GO" id="GO:0005737">
    <property type="term" value="C:cytoplasm"/>
    <property type="evidence" value="ECO:0007669"/>
    <property type="project" value="TreeGrafter"/>
</dbReference>
<dbReference type="SUPFAM" id="SSF53474">
    <property type="entry name" value="alpha/beta-Hydrolases"/>
    <property type="match status" value="1"/>
</dbReference>
<evidence type="ECO:0000256" key="2">
    <source>
        <dbReference type="SAM" id="MobiDB-lite"/>
    </source>
</evidence>
<feature type="region of interest" description="Disordered" evidence="2">
    <location>
        <begin position="255"/>
        <end position="280"/>
    </location>
</feature>
<dbReference type="AlphaFoldDB" id="A0A9W9RJ03"/>
<dbReference type="InterPro" id="IPR005645">
    <property type="entry name" value="FSH-like_dom"/>
</dbReference>
<dbReference type="InterPro" id="IPR029058">
    <property type="entry name" value="AB_hydrolase_fold"/>
</dbReference>
<dbReference type="EMBL" id="JAPZBR010000002">
    <property type="protein sequence ID" value="KAJ5361130.1"/>
    <property type="molecule type" value="Genomic_DNA"/>
</dbReference>
<dbReference type="GO" id="GO:0017000">
    <property type="term" value="P:antibiotic biosynthetic process"/>
    <property type="evidence" value="ECO:0007669"/>
    <property type="project" value="UniProtKB-ARBA"/>
</dbReference>
<dbReference type="GO" id="GO:0016787">
    <property type="term" value="F:hydrolase activity"/>
    <property type="evidence" value="ECO:0007669"/>
    <property type="project" value="UniProtKB-KW"/>
</dbReference>
<keyword evidence="5" id="KW-1185">Reference proteome</keyword>
<sequence length="318" mass="35896">MNPKEHAYDSTKFRILMIHGFAGSPSEFRTKSSRIVQRINELVTPQILEEYPGGIEFLYPNGPWTLEAPIGMGGDVKDDDKAESKFYAWWHGLDTTSRYKGVEAGLSSIARYIHGRPIHAIVGFSQGAALGGMITSLLECHNNPDKAAVVRSQGLPVDDFLELPGQKPLRFYIGVAGFRGTMEYYGSLYRYQLQTPSCHAIAKFDTMVEHYQTMDLVHCFETYEIVHYFGSHYTPRDSSTVDYLANFALRNSRGESSSLFRPSSPISQADSEESYTTARSDRSARLFPTWQKPLRKTNVTVGGRLGVPQIRRVRSFNW</sequence>
<dbReference type="Gene3D" id="3.40.50.1820">
    <property type="entry name" value="alpha/beta hydrolase"/>
    <property type="match status" value="1"/>
</dbReference>
<evidence type="ECO:0000256" key="1">
    <source>
        <dbReference type="ARBA" id="ARBA00022801"/>
    </source>
</evidence>
<comment type="caution">
    <text evidence="4">The sequence shown here is derived from an EMBL/GenBank/DDBJ whole genome shotgun (WGS) entry which is preliminary data.</text>
</comment>
<reference evidence="4" key="2">
    <citation type="journal article" date="2023" name="IMA Fungus">
        <title>Comparative genomic study of the Penicillium genus elucidates a diverse pangenome and 15 lateral gene transfer events.</title>
        <authorList>
            <person name="Petersen C."/>
            <person name="Sorensen T."/>
            <person name="Nielsen M.R."/>
            <person name="Sondergaard T.E."/>
            <person name="Sorensen J.L."/>
            <person name="Fitzpatrick D.A."/>
            <person name="Frisvad J.C."/>
            <person name="Nielsen K.L."/>
        </authorList>
    </citation>
    <scope>NUCLEOTIDE SEQUENCE</scope>
    <source>
        <strain evidence="4">IBT 35675</strain>
    </source>
</reference>
<dbReference type="GO" id="GO:0005634">
    <property type="term" value="C:nucleus"/>
    <property type="evidence" value="ECO:0007669"/>
    <property type="project" value="TreeGrafter"/>
</dbReference>
<proteinExistence type="predicted"/>
<name>A0A9W9RJ03_PENBR</name>
<organism evidence="4 5">
    <name type="scientific">Penicillium brevicompactum</name>
    <dbReference type="NCBI Taxonomy" id="5074"/>
    <lineage>
        <taxon>Eukaryota</taxon>
        <taxon>Fungi</taxon>
        <taxon>Dikarya</taxon>
        <taxon>Ascomycota</taxon>
        <taxon>Pezizomycotina</taxon>
        <taxon>Eurotiomycetes</taxon>
        <taxon>Eurotiomycetidae</taxon>
        <taxon>Eurotiales</taxon>
        <taxon>Aspergillaceae</taxon>
        <taxon>Penicillium</taxon>
    </lineage>
</organism>
<evidence type="ECO:0000313" key="4">
    <source>
        <dbReference type="EMBL" id="KAJ5361130.1"/>
    </source>
</evidence>
<dbReference type="Proteomes" id="UP001148299">
    <property type="component" value="Unassembled WGS sequence"/>
</dbReference>
<dbReference type="GO" id="GO:0072330">
    <property type="term" value="P:monocarboxylic acid biosynthetic process"/>
    <property type="evidence" value="ECO:0007669"/>
    <property type="project" value="UniProtKB-ARBA"/>
</dbReference>
<accession>A0A9W9RJ03</accession>
<protein>
    <submittedName>
        <fullName evidence="4">Serine hydrolase-domain-containing protein</fullName>
    </submittedName>
</protein>
<feature type="compositionally biased region" description="Low complexity" evidence="2">
    <location>
        <begin position="255"/>
        <end position="267"/>
    </location>
</feature>
<gene>
    <name evidence="4" type="ORF">N7541_001974</name>
</gene>
<dbReference type="PANTHER" id="PTHR48070">
    <property type="entry name" value="ESTERASE OVCA2"/>
    <property type="match status" value="1"/>
</dbReference>
<dbReference type="PANTHER" id="PTHR48070:SF6">
    <property type="entry name" value="ESTERASE OVCA2"/>
    <property type="match status" value="1"/>
</dbReference>
<keyword evidence="1 4" id="KW-0378">Hydrolase</keyword>
<dbReference type="Pfam" id="PF03959">
    <property type="entry name" value="FSH1"/>
    <property type="match status" value="1"/>
</dbReference>
<feature type="domain" description="Serine hydrolase" evidence="3">
    <location>
        <begin position="11"/>
        <end position="242"/>
    </location>
</feature>
<evidence type="ECO:0000313" key="5">
    <source>
        <dbReference type="Proteomes" id="UP001148299"/>
    </source>
</evidence>
<evidence type="ECO:0000259" key="3">
    <source>
        <dbReference type="Pfam" id="PF03959"/>
    </source>
</evidence>
<dbReference type="GO" id="GO:0019748">
    <property type="term" value="P:secondary metabolic process"/>
    <property type="evidence" value="ECO:0007669"/>
    <property type="project" value="TreeGrafter"/>
</dbReference>
<dbReference type="InterPro" id="IPR050593">
    <property type="entry name" value="LovG"/>
</dbReference>
<reference evidence="4" key="1">
    <citation type="submission" date="2022-12" db="EMBL/GenBank/DDBJ databases">
        <authorList>
            <person name="Petersen C."/>
        </authorList>
    </citation>
    <scope>NUCLEOTIDE SEQUENCE</scope>
    <source>
        <strain evidence="4">IBT 35675</strain>
    </source>
</reference>